<proteinExistence type="predicted"/>
<evidence type="ECO:0000313" key="1">
    <source>
        <dbReference type="EMBL" id="MEM5285384.1"/>
    </source>
</evidence>
<organism evidence="1 2">
    <name type="scientific">Paraburkholderia sabiae</name>
    <dbReference type="NCBI Taxonomy" id="273251"/>
    <lineage>
        <taxon>Bacteria</taxon>
        <taxon>Pseudomonadati</taxon>
        <taxon>Pseudomonadota</taxon>
        <taxon>Betaproteobacteria</taxon>
        <taxon>Burkholderiales</taxon>
        <taxon>Burkholderiaceae</taxon>
        <taxon>Paraburkholderia</taxon>
    </lineage>
</organism>
<dbReference type="RefSeq" id="WP_201647749.1">
    <property type="nucleotide sequence ID" value="NZ_CAJHCS010000001.1"/>
</dbReference>
<gene>
    <name evidence="1" type="ORF">V4C55_06680</name>
</gene>
<evidence type="ECO:0000313" key="2">
    <source>
        <dbReference type="Proteomes" id="UP001494588"/>
    </source>
</evidence>
<comment type="caution">
    <text evidence="1">The sequence shown here is derived from an EMBL/GenBank/DDBJ whole genome shotgun (WGS) entry which is preliminary data.</text>
</comment>
<name>A0ABU9Q7K6_9BURK</name>
<sequence>MRVRPTANPGWFVRCDDTQASVISTSEDVLDVLLRLPQAWNVVERAYLAGVHDDTDIVEDDVRFANGDDRSVFAIVSHDDGRRYVALLQINAVEAVLLRKCLFDRGEDIDACVD</sequence>
<keyword evidence="2" id="KW-1185">Reference proteome</keyword>
<dbReference type="Proteomes" id="UP001494588">
    <property type="component" value="Unassembled WGS sequence"/>
</dbReference>
<protein>
    <submittedName>
        <fullName evidence="1">Uncharacterized protein</fullName>
    </submittedName>
</protein>
<accession>A0ABU9Q7K6</accession>
<reference evidence="1 2" key="1">
    <citation type="submission" date="2024-01" db="EMBL/GenBank/DDBJ databases">
        <title>The diversity of rhizobia nodulating Mimosa spp. in eleven states of Brazil covering several biomes is determined by host plant, location, and edaphic factors.</title>
        <authorList>
            <person name="Rouws L."/>
            <person name="Barauna A."/>
            <person name="Beukes C."/>
            <person name="De Faria S.M."/>
            <person name="Gross E."/>
            <person name="Dos Reis Junior F.B."/>
            <person name="Simon M."/>
            <person name="Maluk M."/>
            <person name="Odee D.W."/>
            <person name="Kenicer G."/>
            <person name="Young J.P.W."/>
            <person name="Reis V.M."/>
            <person name="Zilli J."/>
            <person name="James E.K."/>
        </authorList>
    </citation>
    <scope>NUCLEOTIDE SEQUENCE [LARGE SCALE GENOMIC DNA]</scope>
    <source>
        <strain evidence="1 2">JPY77</strain>
    </source>
</reference>
<dbReference type="EMBL" id="JAZHGC010000004">
    <property type="protein sequence ID" value="MEM5285384.1"/>
    <property type="molecule type" value="Genomic_DNA"/>
</dbReference>